<dbReference type="Proteomes" id="UP000015453">
    <property type="component" value="Unassembled WGS sequence"/>
</dbReference>
<dbReference type="AlphaFoldDB" id="S8ENW6"/>
<sequence length="127" mass="13712">MGGVALCSVNSDKRLSQGAIQAFSPGSGCSSGTGRESRNGTGEAKAIKKYVRVSEGWMVFSLKTTSGLIYLRGEEKVYSYVEKGGKCLQLIELGKWNFKDQGCDVRSIGRSSWSMRQGVAFDVGDLL</sequence>
<organism evidence="1 2">
    <name type="scientific">Genlisea aurea</name>
    <dbReference type="NCBI Taxonomy" id="192259"/>
    <lineage>
        <taxon>Eukaryota</taxon>
        <taxon>Viridiplantae</taxon>
        <taxon>Streptophyta</taxon>
        <taxon>Embryophyta</taxon>
        <taxon>Tracheophyta</taxon>
        <taxon>Spermatophyta</taxon>
        <taxon>Magnoliopsida</taxon>
        <taxon>eudicotyledons</taxon>
        <taxon>Gunneridae</taxon>
        <taxon>Pentapetalae</taxon>
        <taxon>asterids</taxon>
        <taxon>lamiids</taxon>
        <taxon>Lamiales</taxon>
        <taxon>Lentibulariaceae</taxon>
        <taxon>Genlisea</taxon>
    </lineage>
</organism>
<accession>S8ENW6</accession>
<gene>
    <name evidence="1" type="ORF">M569_00176</name>
</gene>
<proteinExistence type="predicted"/>
<reference evidence="1 2" key="1">
    <citation type="journal article" date="2013" name="BMC Genomics">
        <title>The miniature genome of a carnivorous plant Genlisea aurea contains a low number of genes and short non-coding sequences.</title>
        <authorList>
            <person name="Leushkin E.V."/>
            <person name="Sutormin R.A."/>
            <person name="Nabieva E.R."/>
            <person name="Penin A.A."/>
            <person name="Kondrashov A.S."/>
            <person name="Logacheva M.D."/>
        </authorList>
    </citation>
    <scope>NUCLEOTIDE SEQUENCE [LARGE SCALE GENOMIC DNA]</scope>
</reference>
<dbReference type="EMBL" id="AUSU01000039">
    <property type="protein sequence ID" value="EPS74582.1"/>
    <property type="molecule type" value="Genomic_DNA"/>
</dbReference>
<comment type="caution">
    <text evidence="1">The sequence shown here is derived from an EMBL/GenBank/DDBJ whole genome shotgun (WGS) entry which is preliminary data.</text>
</comment>
<protein>
    <submittedName>
        <fullName evidence="1">Uncharacterized protein</fullName>
    </submittedName>
</protein>
<keyword evidence="2" id="KW-1185">Reference proteome</keyword>
<evidence type="ECO:0000313" key="1">
    <source>
        <dbReference type="EMBL" id="EPS74582.1"/>
    </source>
</evidence>
<evidence type="ECO:0000313" key="2">
    <source>
        <dbReference type="Proteomes" id="UP000015453"/>
    </source>
</evidence>
<name>S8ENW6_9LAMI</name>